<reference evidence="1 2" key="1">
    <citation type="submission" date="2022-05" db="EMBL/GenBank/DDBJ databases">
        <title>A multi-omics perspective on studying reproductive biology in Daphnia sinensis.</title>
        <authorList>
            <person name="Jia J."/>
        </authorList>
    </citation>
    <scope>NUCLEOTIDE SEQUENCE [LARGE SCALE GENOMIC DNA]</scope>
    <source>
        <strain evidence="1 2">WSL</strain>
    </source>
</reference>
<organism evidence="1 2">
    <name type="scientific">Daphnia sinensis</name>
    <dbReference type="NCBI Taxonomy" id="1820382"/>
    <lineage>
        <taxon>Eukaryota</taxon>
        <taxon>Metazoa</taxon>
        <taxon>Ecdysozoa</taxon>
        <taxon>Arthropoda</taxon>
        <taxon>Crustacea</taxon>
        <taxon>Branchiopoda</taxon>
        <taxon>Diplostraca</taxon>
        <taxon>Cladocera</taxon>
        <taxon>Anomopoda</taxon>
        <taxon>Daphniidae</taxon>
        <taxon>Daphnia</taxon>
        <taxon>Daphnia similis group</taxon>
    </lineage>
</organism>
<evidence type="ECO:0000313" key="1">
    <source>
        <dbReference type="EMBL" id="KAI9553714.1"/>
    </source>
</evidence>
<comment type="caution">
    <text evidence="1">The sequence shown here is derived from an EMBL/GenBank/DDBJ whole genome shotgun (WGS) entry which is preliminary data.</text>
</comment>
<dbReference type="AlphaFoldDB" id="A0AAD5KJF9"/>
<protein>
    <submittedName>
        <fullName evidence="1">Uncharacterized protein</fullName>
    </submittedName>
</protein>
<dbReference type="Proteomes" id="UP000820818">
    <property type="component" value="Linkage Group LG9"/>
</dbReference>
<evidence type="ECO:0000313" key="2">
    <source>
        <dbReference type="Proteomes" id="UP000820818"/>
    </source>
</evidence>
<keyword evidence="2" id="KW-1185">Reference proteome</keyword>
<dbReference type="EMBL" id="WJBH02000009">
    <property type="protein sequence ID" value="KAI9553714.1"/>
    <property type="molecule type" value="Genomic_DNA"/>
</dbReference>
<accession>A0AAD5KJF9</accession>
<sequence length="58" mass="6557">MTTLWARYQDNELSTMGLLEEMVTELKSSFPSVVSSHALNVANNDFNDEFDMSINESP</sequence>
<gene>
    <name evidence="1" type="ORF">GHT06_021645</name>
</gene>
<name>A0AAD5KJF9_9CRUS</name>
<proteinExistence type="predicted"/>